<dbReference type="EMBL" id="JBBPBM010000146">
    <property type="protein sequence ID" value="KAK8504040.1"/>
    <property type="molecule type" value="Genomic_DNA"/>
</dbReference>
<evidence type="ECO:0000313" key="1">
    <source>
        <dbReference type="EMBL" id="KAK8504040.1"/>
    </source>
</evidence>
<gene>
    <name evidence="1" type="ORF">V6N12_033257</name>
</gene>
<comment type="caution">
    <text evidence="1">The sequence shown here is derived from an EMBL/GenBank/DDBJ whole genome shotgun (WGS) entry which is preliminary data.</text>
</comment>
<proteinExistence type="predicted"/>
<evidence type="ECO:0000313" key="2">
    <source>
        <dbReference type="Proteomes" id="UP001472677"/>
    </source>
</evidence>
<sequence>MNHNTYNTMNQTPSSARAQGVEGAGGGDKKGIEGKLDNGGKAKLGAVGSKLGKLGSGGRTVAGLGKDGWVVGKVGSVGCGRFGIVGNGGCVGKLGIVGIGGNCWRCRAARLTSMLEKDNAAKKAKMKTLEPAIF</sequence>
<accession>A0ABR2BC54</accession>
<keyword evidence="2" id="KW-1185">Reference proteome</keyword>
<protein>
    <submittedName>
        <fullName evidence="1">Uncharacterized protein</fullName>
    </submittedName>
</protein>
<name>A0ABR2BC54_9ROSI</name>
<organism evidence="1 2">
    <name type="scientific">Hibiscus sabdariffa</name>
    <name type="common">roselle</name>
    <dbReference type="NCBI Taxonomy" id="183260"/>
    <lineage>
        <taxon>Eukaryota</taxon>
        <taxon>Viridiplantae</taxon>
        <taxon>Streptophyta</taxon>
        <taxon>Embryophyta</taxon>
        <taxon>Tracheophyta</taxon>
        <taxon>Spermatophyta</taxon>
        <taxon>Magnoliopsida</taxon>
        <taxon>eudicotyledons</taxon>
        <taxon>Gunneridae</taxon>
        <taxon>Pentapetalae</taxon>
        <taxon>rosids</taxon>
        <taxon>malvids</taxon>
        <taxon>Malvales</taxon>
        <taxon>Malvaceae</taxon>
        <taxon>Malvoideae</taxon>
        <taxon>Hibiscus</taxon>
    </lineage>
</organism>
<reference evidence="1 2" key="1">
    <citation type="journal article" date="2024" name="G3 (Bethesda)">
        <title>Genome assembly of Hibiscus sabdariffa L. provides insights into metabolisms of medicinal natural products.</title>
        <authorList>
            <person name="Kim T."/>
        </authorList>
    </citation>
    <scope>NUCLEOTIDE SEQUENCE [LARGE SCALE GENOMIC DNA]</scope>
    <source>
        <strain evidence="1">TK-2024</strain>
        <tissue evidence="1">Old leaves</tissue>
    </source>
</reference>
<dbReference type="Proteomes" id="UP001472677">
    <property type="component" value="Unassembled WGS sequence"/>
</dbReference>